<dbReference type="RefSeq" id="WP_102246036.1">
    <property type="nucleotide sequence ID" value="NZ_CP025682.1"/>
</dbReference>
<dbReference type="SMART" id="SM00955">
    <property type="entry name" value="RNB"/>
    <property type="match status" value="1"/>
</dbReference>
<dbReference type="GO" id="GO:0005829">
    <property type="term" value="C:cytosol"/>
    <property type="evidence" value="ECO:0007669"/>
    <property type="project" value="TreeGrafter"/>
</dbReference>
<dbReference type="PANTHER" id="PTHR23355:SF9">
    <property type="entry name" value="DIS3-LIKE EXONUCLEASE 2"/>
    <property type="match status" value="1"/>
</dbReference>
<gene>
    <name evidence="2" type="ORF">C0099_02765</name>
</gene>
<accession>A0A2I6S3X2</accession>
<evidence type="ECO:0000259" key="1">
    <source>
        <dbReference type="SMART" id="SM00955"/>
    </source>
</evidence>
<dbReference type="KEGG" id="atw:C0099_02765"/>
<evidence type="ECO:0000313" key="3">
    <source>
        <dbReference type="Proteomes" id="UP000242205"/>
    </source>
</evidence>
<dbReference type="Proteomes" id="UP000242205">
    <property type="component" value="Chromosome"/>
</dbReference>
<dbReference type="Pfam" id="PF00773">
    <property type="entry name" value="RNB"/>
    <property type="match status" value="2"/>
</dbReference>
<organism evidence="2 3">
    <name type="scientific">Pseudazoarcus pumilus</name>
    <dbReference type="NCBI Taxonomy" id="2067960"/>
    <lineage>
        <taxon>Bacteria</taxon>
        <taxon>Pseudomonadati</taxon>
        <taxon>Pseudomonadota</taxon>
        <taxon>Betaproteobacteria</taxon>
        <taxon>Rhodocyclales</taxon>
        <taxon>Zoogloeaceae</taxon>
        <taxon>Pseudazoarcus</taxon>
    </lineage>
</organism>
<dbReference type="PANTHER" id="PTHR23355">
    <property type="entry name" value="RIBONUCLEASE"/>
    <property type="match status" value="1"/>
</dbReference>
<dbReference type="GO" id="GO:0006402">
    <property type="term" value="P:mRNA catabolic process"/>
    <property type="evidence" value="ECO:0007669"/>
    <property type="project" value="TreeGrafter"/>
</dbReference>
<dbReference type="InterPro" id="IPR050180">
    <property type="entry name" value="RNR_Ribonuclease"/>
</dbReference>
<evidence type="ECO:0000313" key="2">
    <source>
        <dbReference type="EMBL" id="AUN93963.1"/>
    </source>
</evidence>
<proteinExistence type="predicted"/>
<dbReference type="GO" id="GO:0004540">
    <property type="term" value="F:RNA nuclease activity"/>
    <property type="evidence" value="ECO:0007669"/>
    <property type="project" value="InterPro"/>
</dbReference>
<dbReference type="InterPro" id="IPR001900">
    <property type="entry name" value="RNase_II/R"/>
</dbReference>
<dbReference type="EMBL" id="CP025682">
    <property type="protein sequence ID" value="AUN93963.1"/>
    <property type="molecule type" value="Genomic_DNA"/>
</dbReference>
<sequence length="637" mass="70800">MFVLFEESGSFKTGSVLSDNDASLQVETSTGKRVKIKKAQVLLRFDAPAAGELLERAEPEAEALDTDFLWEVCGDDEFAFDDFAAEYHGHTPDPVEATAVLLRLHSAPIHFHRKGRGRFRKAPPDILQAALAGLEKKRQQAELIERMRAELVEGRLPSELDGMVEQVLYRPDRNRPEVKALEAACVDAGLSAPRLLLKCGALHSSYDYHYNRFLFEHFPEGAGFAQFDPPAEPDDLPLAAVAAFSIDDATTTEIDDAFSVTPRAGGGWRIGIHIAAPGLGFARGSTLEAIARQRLSTVYMPGNKITMLPDEIVERFTLGAGRECPAVSLYLDLSSALAITGSETRVERIPVAANLRHHDIEPLFNDAVLHGQDDGPDYPYRQELKLLWELATVLEAGRGKVSANQDQVDYSFYVDWTRETADGPGHVTITDRKRGSPLDKLVAELMIHANATWGKQLDEAGVPGLYRVQNGGKVRMSTKAEPHDALGVDCYAWSSSPLRRYVDLINQWQIVATVRGETPPFAPRSTDLMAAMRDFELTYAAYAEFQRGMERYWCLRWLRQRSEREITARVLRDNVVRIDHTPLVVKIASMPLQMPGARVRLAIEGSDLIDLDLNARHLETLSEPDPQQSGEAVFESS</sequence>
<dbReference type="SUPFAM" id="SSF50249">
    <property type="entry name" value="Nucleic acid-binding proteins"/>
    <property type="match status" value="1"/>
</dbReference>
<dbReference type="OrthoDB" id="5288992at2"/>
<feature type="domain" description="RNB" evidence="1">
    <location>
        <begin position="235"/>
        <end position="516"/>
    </location>
</feature>
<dbReference type="GO" id="GO:0003723">
    <property type="term" value="F:RNA binding"/>
    <property type="evidence" value="ECO:0007669"/>
    <property type="project" value="InterPro"/>
</dbReference>
<reference evidence="2 3" key="1">
    <citation type="submission" date="2018-01" db="EMBL/GenBank/DDBJ databases">
        <authorList>
            <person name="Fu G.-Y."/>
        </authorList>
    </citation>
    <scope>NUCLEOTIDE SEQUENCE [LARGE SCALE GENOMIC DNA]</scope>
    <source>
        <strain evidence="2 3">SY39</strain>
    </source>
</reference>
<protein>
    <submittedName>
        <fullName evidence="2">Ribonuclease II</fullName>
    </submittedName>
</protein>
<keyword evidence="3" id="KW-1185">Reference proteome</keyword>
<dbReference type="AlphaFoldDB" id="A0A2I6S3X2"/>
<dbReference type="InterPro" id="IPR012340">
    <property type="entry name" value="NA-bd_OB-fold"/>
</dbReference>
<name>A0A2I6S3X2_9RHOO</name>